<keyword evidence="2" id="KW-1185">Reference proteome</keyword>
<comment type="caution">
    <text evidence="1">The sequence shown here is derived from an EMBL/GenBank/DDBJ whole genome shotgun (WGS) entry which is preliminary data.</text>
</comment>
<evidence type="ECO:0008006" key="3">
    <source>
        <dbReference type="Google" id="ProtNLM"/>
    </source>
</evidence>
<dbReference type="EMBL" id="NEVH01026119">
    <property type="protein sequence ID" value="PNF14563.1"/>
    <property type="molecule type" value="Genomic_DNA"/>
</dbReference>
<evidence type="ECO:0000313" key="1">
    <source>
        <dbReference type="EMBL" id="PNF14563.1"/>
    </source>
</evidence>
<sequence>MPRMWSHELSKQQLESLASQLGVSTKGTLDDLRKRVRDKWTTIEPYLPPQASAKSFQTMNPIQRSTEPTSHLDAPVNKMKIKLVTDLIAAIPTLRSAKLDLKWSVPMRLARFVSPITVLLAKPYSGVTVRKAHVSQLKRHLPLG</sequence>
<gene>
    <name evidence="1" type="ORF">B7P43_G14188</name>
</gene>
<protein>
    <recommendedName>
        <fullName evidence="3">SAP domain-containing protein</fullName>
    </recommendedName>
</protein>
<proteinExistence type="predicted"/>
<reference evidence="1 2" key="1">
    <citation type="submission" date="2017-12" db="EMBL/GenBank/DDBJ databases">
        <title>Hemimetabolous genomes reveal molecular basis of termite eusociality.</title>
        <authorList>
            <person name="Harrison M.C."/>
            <person name="Jongepier E."/>
            <person name="Robertson H.M."/>
            <person name="Arning N."/>
            <person name="Bitard-Feildel T."/>
            <person name="Chao H."/>
            <person name="Childers C.P."/>
            <person name="Dinh H."/>
            <person name="Doddapaneni H."/>
            <person name="Dugan S."/>
            <person name="Gowin J."/>
            <person name="Greiner C."/>
            <person name="Han Y."/>
            <person name="Hu H."/>
            <person name="Hughes D.S.T."/>
            <person name="Huylmans A.-K."/>
            <person name="Kemena C."/>
            <person name="Kremer L.P.M."/>
            <person name="Lee S.L."/>
            <person name="Lopez-Ezquerra A."/>
            <person name="Mallet L."/>
            <person name="Monroy-Kuhn J.M."/>
            <person name="Moser A."/>
            <person name="Murali S.C."/>
            <person name="Muzny D.M."/>
            <person name="Otani S."/>
            <person name="Piulachs M.-D."/>
            <person name="Poelchau M."/>
            <person name="Qu J."/>
            <person name="Schaub F."/>
            <person name="Wada-Katsumata A."/>
            <person name="Worley K.C."/>
            <person name="Xie Q."/>
            <person name="Ylla G."/>
            <person name="Poulsen M."/>
            <person name="Gibbs R.A."/>
            <person name="Schal C."/>
            <person name="Richards S."/>
            <person name="Belles X."/>
            <person name="Korb J."/>
            <person name="Bornberg-Bauer E."/>
        </authorList>
    </citation>
    <scope>NUCLEOTIDE SEQUENCE [LARGE SCALE GENOMIC DNA]</scope>
    <source>
        <tissue evidence="1">Whole body</tissue>
    </source>
</reference>
<accession>A0A2J7PE02</accession>
<name>A0A2J7PE02_9NEOP</name>
<evidence type="ECO:0000313" key="2">
    <source>
        <dbReference type="Proteomes" id="UP000235965"/>
    </source>
</evidence>
<organism evidence="1 2">
    <name type="scientific">Cryptotermes secundus</name>
    <dbReference type="NCBI Taxonomy" id="105785"/>
    <lineage>
        <taxon>Eukaryota</taxon>
        <taxon>Metazoa</taxon>
        <taxon>Ecdysozoa</taxon>
        <taxon>Arthropoda</taxon>
        <taxon>Hexapoda</taxon>
        <taxon>Insecta</taxon>
        <taxon>Pterygota</taxon>
        <taxon>Neoptera</taxon>
        <taxon>Polyneoptera</taxon>
        <taxon>Dictyoptera</taxon>
        <taxon>Blattodea</taxon>
        <taxon>Blattoidea</taxon>
        <taxon>Termitoidae</taxon>
        <taxon>Kalotermitidae</taxon>
        <taxon>Cryptotermitinae</taxon>
        <taxon>Cryptotermes</taxon>
    </lineage>
</organism>
<dbReference type="Proteomes" id="UP000235965">
    <property type="component" value="Unassembled WGS sequence"/>
</dbReference>
<dbReference type="InParanoid" id="A0A2J7PE02"/>
<dbReference type="AlphaFoldDB" id="A0A2J7PE02"/>